<dbReference type="STRING" id="945553.A0A0D2LZW4"/>
<keyword evidence="4" id="KW-0378">Hydrolase</keyword>
<proteinExistence type="inferred from homology"/>
<dbReference type="PANTHER" id="PTHR42978">
    <property type="entry name" value="QUORUM-QUENCHING LACTONASE YTNP-RELATED-RELATED"/>
    <property type="match status" value="1"/>
</dbReference>
<organism evidence="7 8">
    <name type="scientific">Hypholoma sublateritium (strain FD-334 SS-4)</name>
    <dbReference type="NCBI Taxonomy" id="945553"/>
    <lineage>
        <taxon>Eukaryota</taxon>
        <taxon>Fungi</taxon>
        <taxon>Dikarya</taxon>
        <taxon>Basidiomycota</taxon>
        <taxon>Agaricomycotina</taxon>
        <taxon>Agaricomycetes</taxon>
        <taxon>Agaricomycetidae</taxon>
        <taxon>Agaricales</taxon>
        <taxon>Agaricineae</taxon>
        <taxon>Strophariaceae</taxon>
        <taxon>Hypholoma</taxon>
    </lineage>
</organism>
<dbReference type="Gene3D" id="3.60.15.10">
    <property type="entry name" value="Ribonuclease Z/Hydroxyacylglutathione hydrolase-like"/>
    <property type="match status" value="1"/>
</dbReference>
<dbReference type="PANTHER" id="PTHR42978:SF2">
    <property type="entry name" value="102 KBASES UNSTABLE REGION: FROM 1 TO 119443"/>
    <property type="match status" value="1"/>
</dbReference>
<reference evidence="8" key="1">
    <citation type="submission" date="2014-04" db="EMBL/GenBank/DDBJ databases">
        <title>Evolutionary Origins and Diversification of the Mycorrhizal Mutualists.</title>
        <authorList>
            <consortium name="DOE Joint Genome Institute"/>
            <consortium name="Mycorrhizal Genomics Consortium"/>
            <person name="Kohler A."/>
            <person name="Kuo A."/>
            <person name="Nagy L.G."/>
            <person name="Floudas D."/>
            <person name="Copeland A."/>
            <person name="Barry K.W."/>
            <person name="Cichocki N."/>
            <person name="Veneault-Fourrey C."/>
            <person name="LaButti K."/>
            <person name="Lindquist E.A."/>
            <person name="Lipzen A."/>
            <person name="Lundell T."/>
            <person name="Morin E."/>
            <person name="Murat C."/>
            <person name="Riley R."/>
            <person name="Ohm R."/>
            <person name="Sun H."/>
            <person name="Tunlid A."/>
            <person name="Henrissat B."/>
            <person name="Grigoriev I.V."/>
            <person name="Hibbett D.S."/>
            <person name="Martin F."/>
        </authorList>
    </citation>
    <scope>NUCLEOTIDE SEQUENCE [LARGE SCALE GENOMIC DNA]</scope>
    <source>
        <strain evidence="8">FD-334 SS-4</strain>
    </source>
</reference>
<dbReference type="AlphaFoldDB" id="A0A0D2LZW4"/>
<dbReference type="CDD" id="cd07730">
    <property type="entry name" value="metallo-hydrolase-like_MBL-fold"/>
    <property type="match status" value="1"/>
</dbReference>
<evidence type="ECO:0000259" key="6">
    <source>
        <dbReference type="SMART" id="SM00849"/>
    </source>
</evidence>
<evidence type="ECO:0000313" key="8">
    <source>
        <dbReference type="Proteomes" id="UP000054270"/>
    </source>
</evidence>
<evidence type="ECO:0000256" key="5">
    <source>
        <dbReference type="ARBA" id="ARBA00022833"/>
    </source>
</evidence>
<sequence>MHKSSVVSIIEQQSLDIDLPSPSGNQAFCNVSALEAGHLDLLDEEIITGATPGKVTTVPSLSFLLRHSTDKQTLLFDLGIKKDWQNYPPTVVHWIHTAFHARVDQDVAESLVMGGLSPDDINYVCLSHCHWDHTGDTRPFKNSTFLVGEACQSLLIPGYPKDPKAEYLSNILPEGRTVFYNPSNWEPIGPFPRALDFFEDGSLYIIDAPGHLPGHINLLARTSPDGGWIYLAGDSAHHWSLLTLDSAIAGHSSDCAHEDKEAAQAHILRINALMRQHPRVRVLLAHDEPFYAKNKDGPAFWPGKIETL</sequence>
<feature type="domain" description="Metallo-beta-lactamase" evidence="6">
    <location>
        <begin position="59"/>
        <end position="286"/>
    </location>
</feature>
<dbReference type="OMA" id="NGWRESA"/>
<evidence type="ECO:0000256" key="1">
    <source>
        <dbReference type="ARBA" id="ARBA00001947"/>
    </source>
</evidence>
<dbReference type="GO" id="GO:0016787">
    <property type="term" value="F:hydrolase activity"/>
    <property type="evidence" value="ECO:0007669"/>
    <property type="project" value="UniProtKB-KW"/>
</dbReference>
<evidence type="ECO:0000256" key="4">
    <source>
        <dbReference type="ARBA" id="ARBA00022801"/>
    </source>
</evidence>
<comment type="similarity">
    <text evidence="2">Belongs to the metallo-beta-lactamase superfamily.</text>
</comment>
<evidence type="ECO:0000256" key="2">
    <source>
        <dbReference type="ARBA" id="ARBA00007749"/>
    </source>
</evidence>
<dbReference type="GO" id="GO:0046872">
    <property type="term" value="F:metal ion binding"/>
    <property type="evidence" value="ECO:0007669"/>
    <property type="project" value="UniProtKB-KW"/>
</dbReference>
<keyword evidence="5" id="KW-0862">Zinc</keyword>
<keyword evidence="3" id="KW-0479">Metal-binding</keyword>
<dbReference type="Proteomes" id="UP000054270">
    <property type="component" value="Unassembled WGS sequence"/>
</dbReference>
<gene>
    <name evidence="7" type="ORF">HYPSUDRAFT_206967</name>
</gene>
<dbReference type="InterPro" id="IPR001279">
    <property type="entry name" value="Metallo-B-lactamas"/>
</dbReference>
<accession>A0A0D2LZW4</accession>
<dbReference type="EMBL" id="KN817620">
    <property type="protein sequence ID" value="KJA16478.1"/>
    <property type="molecule type" value="Genomic_DNA"/>
</dbReference>
<dbReference type="Pfam" id="PF00753">
    <property type="entry name" value="Lactamase_B"/>
    <property type="match status" value="1"/>
</dbReference>
<evidence type="ECO:0000256" key="3">
    <source>
        <dbReference type="ARBA" id="ARBA00022723"/>
    </source>
</evidence>
<evidence type="ECO:0000313" key="7">
    <source>
        <dbReference type="EMBL" id="KJA16478.1"/>
    </source>
</evidence>
<comment type="cofactor">
    <cofactor evidence="1">
        <name>Zn(2+)</name>
        <dbReference type="ChEBI" id="CHEBI:29105"/>
    </cofactor>
</comment>
<dbReference type="SUPFAM" id="SSF56281">
    <property type="entry name" value="Metallo-hydrolase/oxidoreductase"/>
    <property type="match status" value="1"/>
</dbReference>
<dbReference type="InterPro" id="IPR036866">
    <property type="entry name" value="RibonucZ/Hydroxyglut_hydro"/>
</dbReference>
<name>A0A0D2LZW4_HYPSF</name>
<dbReference type="SMART" id="SM00849">
    <property type="entry name" value="Lactamase_B"/>
    <property type="match status" value="1"/>
</dbReference>
<dbReference type="OrthoDB" id="10250730at2759"/>
<dbReference type="InterPro" id="IPR051013">
    <property type="entry name" value="MBL_superfamily_lactonases"/>
</dbReference>
<protein>
    <recommendedName>
        <fullName evidence="6">Metallo-beta-lactamase domain-containing protein</fullName>
    </recommendedName>
</protein>
<keyword evidence="8" id="KW-1185">Reference proteome</keyword>